<sequence length="299" mass="32523">MTALLSLQDILRASPEYDELGLQARERLFSDARLCLCAVGSRQDDALDLVWLIRSLDVKDDVAAPYHHQGSLPNEDDEDGRHSLEVSRNVTAATATSTSSVFASHAEPLLGPRPGPASPNSHSHSHGASVPVPVRYGKTHEEIETIQQRLDDLKTRLAEASLSAAKAWKGGNSKNLGREVAMYHVEEARRLQEDVKNAALDVARARVRATKQTTSSVTTIDLHYTTSTQAINLAKEFLRDHGASNVHPMRFITGRGNHSAGGKGVLGPAVYEALIRDGWDVSTFPAGIVVRGRLWPESS</sequence>
<dbReference type="AlphaFoldDB" id="A0AAD4LZD5"/>
<dbReference type="SUPFAM" id="SSF160443">
    <property type="entry name" value="SMR domain-like"/>
    <property type="match status" value="1"/>
</dbReference>
<evidence type="ECO:0000256" key="1">
    <source>
        <dbReference type="SAM" id="Coils"/>
    </source>
</evidence>
<dbReference type="Gene3D" id="3.30.1370.110">
    <property type="match status" value="1"/>
</dbReference>
<gene>
    <name evidence="4" type="ORF">B0F90DRAFT_1757588</name>
</gene>
<dbReference type="EMBL" id="WTXG01000076">
    <property type="protein sequence ID" value="KAI0294331.1"/>
    <property type="molecule type" value="Genomic_DNA"/>
</dbReference>
<dbReference type="InterPro" id="IPR036063">
    <property type="entry name" value="Smr_dom_sf"/>
</dbReference>
<feature type="domain" description="Smr" evidence="3">
    <location>
        <begin position="220"/>
        <end position="295"/>
    </location>
</feature>
<proteinExistence type="predicted"/>
<feature type="region of interest" description="Disordered" evidence="2">
    <location>
        <begin position="95"/>
        <end position="132"/>
    </location>
</feature>
<feature type="compositionally biased region" description="Low complexity" evidence="2">
    <location>
        <begin position="95"/>
        <end position="104"/>
    </location>
</feature>
<organism evidence="4 5">
    <name type="scientific">Multifurca ochricompacta</name>
    <dbReference type="NCBI Taxonomy" id="376703"/>
    <lineage>
        <taxon>Eukaryota</taxon>
        <taxon>Fungi</taxon>
        <taxon>Dikarya</taxon>
        <taxon>Basidiomycota</taxon>
        <taxon>Agaricomycotina</taxon>
        <taxon>Agaricomycetes</taxon>
        <taxon>Russulales</taxon>
        <taxon>Russulaceae</taxon>
        <taxon>Multifurca</taxon>
    </lineage>
</organism>
<dbReference type="GO" id="GO:0005634">
    <property type="term" value="C:nucleus"/>
    <property type="evidence" value="ECO:0007669"/>
    <property type="project" value="TreeGrafter"/>
</dbReference>
<accession>A0AAD4LZD5</accession>
<dbReference type="GO" id="GO:0004519">
    <property type="term" value="F:endonuclease activity"/>
    <property type="evidence" value="ECO:0007669"/>
    <property type="project" value="TreeGrafter"/>
</dbReference>
<feature type="coiled-coil region" evidence="1">
    <location>
        <begin position="136"/>
        <end position="163"/>
    </location>
</feature>
<dbReference type="PROSITE" id="PS50828">
    <property type="entry name" value="SMR"/>
    <property type="match status" value="1"/>
</dbReference>
<evidence type="ECO:0000256" key="2">
    <source>
        <dbReference type="SAM" id="MobiDB-lite"/>
    </source>
</evidence>
<evidence type="ECO:0000259" key="3">
    <source>
        <dbReference type="PROSITE" id="PS50828"/>
    </source>
</evidence>
<protein>
    <recommendedName>
        <fullName evidence="3">Smr domain-containing protein</fullName>
    </recommendedName>
</protein>
<name>A0AAD4LZD5_9AGAM</name>
<dbReference type="PANTHER" id="PTHR46535:SF1">
    <property type="entry name" value="NEDD4-BINDING PROTEIN 2"/>
    <property type="match status" value="1"/>
</dbReference>
<evidence type="ECO:0000313" key="5">
    <source>
        <dbReference type="Proteomes" id="UP001203297"/>
    </source>
</evidence>
<dbReference type="InterPro" id="IPR002625">
    <property type="entry name" value="Smr_dom"/>
</dbReference>
<dbReference type="InterPro" id="IPR052772">
    <property type="entry name" value="Endo/PolyKinase_Domain-Protein"/>
</dbReference>
<evidence type="ECO:0000313" key="4">
    <source>
        <dbReference type="EMBL" id="KAI0294331.1"/>
    </source>
</evidence>
<keyword evidence="5" id="KW-1185">Reference proteome</keyword>
<dbReference type="Pfam" id="PF01713">
    <property type="entry name" value="Smr"/>
    <property type="match status" value="1"/>
</dbReference>
<comment type="caution">
    <text evidence="4">The sequence shown here is derived from an EMBL/GenBank/DDBJ whole genome shotgun (WGS) entry which is preliminary data.</text>
</comment>
<reference evidence="4" key="1">
    <citation type="journal article" date="2022" name="New Phytol.">
        <title>Evolutionary transition to the ectomycorrhizal habit in the genomes of a hyperdiverse lineage of mushroom-forming fungi.</title>
        <authorList>
            <person name="Looney B."/>
            <person name="Miyauchi S."/>
            <person name="Morin E."/>
            <person name="Drula E."/>
            <person name="Courty P.E."/>
            <person name="Kohler A."/>
            <person name="Kuo A."/>
            <person name="LaButti K."/>
            <person name="Pangilinan J."/>
            <person name="Lipzen A."/>
            <person name="Riley R."/>
            <person name="Andreopoulos W."/>
            <person name="He G."/>
            <person name="Johnson J."/>
            <person name="Nolan M."/>
            <person name="Tritt A."/>
            <person name="Barry K.W."/>
            <person name="Grigoriev I.V."/>
            <person name="Nagy L.G."/>
            <person name="Hibbett D."/>
            <person name="Henrissat B."/>
            <person name="Matheny P.B."/>
            <person name="Labbe J."/>
            <person name="Martin F.M."/>
        </authorList>
    </citation>
    <scope>NUCLEOTIDE SEQUENCE</scope>
    <source>
        <strain evidence="4">BPL690</strain>
    </source>
</reference>
<dbReference type="PANTHER" id="PTHR46535">
    <property type="entry name" value="NEDD4-BINDING PROTEIN 2"/>
    <property type="match status" value="1"/>
</dbReference>
<keyword evidence="1" id="KW-0175">Coiled coil</keyword>
<dbReference type="Proteomes" id="UP001203297">
    <property type="component" value="Unassembled WGS sequence"/>
</dbReference>